<evidence type="ECO:0000313" key="7">
    <source>
        <dbReference type="EMBL" id="AIZ03735.1"/>
    </source>
</evidence>
<dbReference type="InterPro" id="IPR050265">
    <property type="entry name" value="Fe/Mn_Superoxide_Dismutase"/>
</dbReference>
<dbReference type="GeneID" id="29420514"/>
<evidence type="ECO:0000256" key="3">
    <source>
        <dbReference type="ARBA" id="ARBA00022723"/>
    </source>
</evidence>
<dbReference type="RefSeq" id="WP_017751121.1">
    <property type="nucleotide sequence ID" value="NZ_CALGIT010000080.1"/>
</dbReference>
<dbReference type="PIRSF" id="PIRSF000349">
    <property type="entry name" value="SODismutase"/>
    <property type="match status" value="1"/>
</dbReference>
<sequence length="215" mass="25494">MYNLKPETFDFRSVKGISQRQLDEHYKLYKGYVDNLNKIWNTPYIPNNFSDSNPTYSKMRSLKLGETYSLDGVKLHELYFQNMTGGSKNPYGPVLNAIMDQFSSYDNFISYFTNVGLSMRGWAVLTIDSIDNKFHIIGSDLHDKGAIWLSYPILILDVYEHAYFMDFGTDRKKYISEFIKNINWNVLNSRFQKYIYLMQSKNARQYGQYPFRFFY</sequence>
<dbReference type="PANTHER" id="PTHR11404:SF6">
    <property type="entry name" value="SUPEROXIDE DISMUTASE [MN], MITOCHONDRIAL"/>
    <property type="match status" value="1"/>
</dbReference>
<dbReference type="InterPro" id="IPR036314">
    <property type="entry name" value="SOD_C_sf"/>
</dbReference>
<dbReference type="EMBL" id="KM108080">
    <property type="protein sequence ID" value="AIZ03735.1"/>
    <property type="molecule type" value="Genomic_DNA"/>
</dbReference>
<evidence type="ECO:0000256" key="5">
    <source>
        <dbReference type="PIRSR" id="PIRSR000349-1"/>
    </source>
</evidence>
<evidence type="ECO:0000259" key="6">
    <source>
        <dbReference type="Pfam" id="PF02777"/>
    </source>
</evidence>
<dbReference type="EC" id="1.15.1.1" evidence="2"/>
<evidence type="ECO:0000256" key="4">
    <source>
        <dbReference type="ARBA" id="ARBA00023002"/>
    </source>
</evidence>
<feature type="binding site" evidence="5">
    <location>
        <position position="76"/>
    </location>
    <ligand>
        <name>Mn(2+)</name>
        <dbReference type="ChEBI" id="CHEBI:29035"/>
    </ligand>
</feature>
<dbReference type="GO" id="GO:0046872">
    <property type="term" value="F:metal ion binding"/>
    <property type="evidence" value="ECO:0007669"/>
    <property type="project" value="UniProtKB-KW"/>
</dbReference>
<dbReference type="GO" id="GO:0004784">
    <property type="term" value="F:superoxide dismutase activity"/>
    <property type="evidence" value="ECO:0007669"/>
    <property type="project" value="UniProtKB-EC"/>
</dbReference>
<keyword evidence="3 5" id="KW-0479">Metal-binding</keyword>
<dbReference type="SUPFAM" id="SSF54719">
    <property type="entry name" value="Fe,Mn superoxide dismutase (SOD), C-terminal domain"/>
    <property type="match status" value="1"/>
</dbReference>
<dbReference type="PANTHER" id="PTHR11404">
    <property type="entry name" value="SUPEROXIDE DISMUTASE 2"/>
    <property type="match status" value="1"/>
</dbReference>
<proteinExistence type="inferred from homology"/>
<dbReference type="InterPro" id="IPR036324">
    <property type="entry name" value="Mn/Fe_SOD_N_sf"/>
</dbReference>
<dbReference type="PATRIC" id="fig|1519.11.peg.2581"/>
<organism evidence="7">
    <name type="scientific">Clostridium tyrobutyricum</name>
    <dbReference type="NCBI Taxonomy" id="1519"/>
    <lineage>
        <taxon>Bacteria</taxon>
        <taxon>Bacillati</taxon>
        <taxon>Bacillota</taxon>
        <taxon>Clostridia</taxon>
        <taxon>Eubacteriales</taxon>
        <taxon>Clostridiaceae</taxon>
        <taxon>Clostridium</taxon>
    </lineage>
</organism>
<dbReference type="KEGG" id="ctyk:CTK_C25780"/>
<dbReference type="AlphaFoldDB" id="A0A0A7HJC2"/>
<comment type="similarity">
    <text evidence="1">Belongs to the iron/manganese superoxide dismutase family.</text>
</comment>
<gene>
    <name evidence="7" type="primary">sodA</name>
    <name evidence="7" type="ORF">CTB_20970</name>
</gene>
<feature type="domain" description="Manganese/iron superoxide dismutase C-terminal" evidence="6">
    <location>
        <begin position="92"/>
        <end position="189"/>
    </location>
</feature>
<name>A0A0A7HJC2_CLOTY</name>
<dbReference type="SUPFAM" id="SSF46609">
    <property type="entry name" value="Fe,Mn superoxide dismutase (SOD), N-terminal domain"/>
    <property type="match status" value="1"/>
</dbReference>
<feature type="binding site" evidence="5">
    <location>
        <position position="161"/>
    </location>
    <ligand>
        <name>Mn(2+)</name>
        <dbReference type="ChEBI" id="CHEBI:29035"/>
    </ligand>
</feature>
<dbReference type="Pfam" id="PF02777">
    <property type="entry name" value="Sod_Fe_C"/>
    <property type="match status" value="1"/>
</dbReference>
<dbReference type="InterPro" id="IPR001189">
    <property type="entry name" value="Mn/Fe_SOD"/>
</dbReference>
<evidence type="ECO:0000256" key="2">
    <source>
        <dbReference type="ARBA" id="ARBA00012682"/>
    </source>
</evidence>
<keyword evidence="4" id="KW-0560">Oxidoreductase</keyword>
<feature type="binding site" evidence="5">
    <location>
        <position position="157"/>
    </location>
    <ligand>
        <name>Mn(2+)</name>
        <dbReference type="ChEBI" id="CHEBI:29035"/>
    </ligand>
</feature>
<dbReference type="Gene3D" id="3.55.40.20">
    <property type="entry name" value="Iron/manganese superoxide dismutase, C-terminal domain"/>
    <property type="match status" value="1"/>
</dbReference>
<accession>A0A0A7HJC2</accession>
<dbReference type="InterPro" id="IPR019832">
    <property type="entry name" value="Mn/Fe_SOD_C"/>
</dbReference>
<feature type="binding site" evidence="5">
    <location>
        <position position="25"/>
    </location>
    <ligand>
        <name>Mn(2+)</name>
        <dbReference type="ChEBI" id="CHEBI:29035"/>
    </ligand>
</feature>
<protein>
    <recommendedName>
        <fullName evidence="2">superoxide dismutase</fullName>
        <ecNumber evidence="2">1.15.1.1</ecNumber>
    </recommendedName>
</protein>
<evidence type="ECO:0000256" key="1">
    <source>
        <dbReference type="ARBA" id="ARBA00008714"/>
    </source>
</evidence>
<reference evidence="7" key="1">
    <citation type="submission" date="2014-07" db="EMBL/GenBank/DDBJ databases">
        <title>Clostridium tyrobutyricum BAS7.</title>
        <authorList>
            <person name="Kim S."/>
            <person name="Choi O."/>
            <person name="Woo H.M."/>
            <person name="Sang B.-I."/>
            <person name="Um Y."/>
        </authorList>
    </citation>
    <scope>NUCLEOTIDE SEQUENCE</scope>
    <source>
        <strain evidence="7">BAS7</strain>
    </source>
</reference>